<dbReference type="Proteomes" id="UP000003412">
    <property type="component" value="Chromosome"/>
</dbReference>
<organism evidence="2 3">
    <name type="scientific">Listeria marthii FSL S4-120</name>
    <dbReference type="NCBI Taxonomy" id="702457"/>
    <lineage>
        <taxon>Bacteria</taxon>
        <taxon>Bacillati</taxon>
        <taxon>Bacillota</taxon>
        <taxon>Bacilli</taxon>
        <taxon>Bacillales</taxon>
        <taxon>Listeriaceae</taxon>
        <taxon>Listeria</taxon>
    </lineage>
</organism>
<gene>
    <name evidence="2" type="ORF">NT05LM_0709</name>
</gene>
<proteinExistence type="predicted"/>
<reference evidence="2 3" key="1">
    <citation type="journal article" date="2010" name="Microbiol. Resour. Announc.">
        <title>Comparative genomics of the bacterial genus Listeria: Genome evolution is characterized by limited gene acquisition and limited gene loss.</title>
        <authorList>
            <person name="den Bakker H.C."/>
            <person name="Cummings C.A."/>
            <person name="Ferreira V."/>
            <person name="Vatta P."/>
            <person name="Orsi R.H."/>
            <person name="Degoricija L."/>
            <person name="Barker M."/>
            <person name="Petrauskene O."/>
            <person name="Furtado M.R."/>
            <person name="Wiedmann M."/>
        </authorList>
    </citation>
    <scope>NUCLEOTIDE SEQUENCE [LARGE SCALE GENOMIC DNA]</scope>
    <source>
        <strain evidence="2 3">FSL S4-120</strain>
    </source>
</reference>
<evidence type="ECO:0000256" key="1">
    <source>
        <dbReference type="SAM" id="Phobius"/>
    </source>
</evidence>
<feature type="transmembrane region" description="Helical" evidence="1">
    <location>
        <begin position="12"/>
        <end position="37"/>
    </location>
</feature>
<protein>
    <submittedName>
        <fullName evidence="2">Uncharacterized protein</fullName>
    </submittedName>
</protein>
<evidence type="ECO:0000313" key="3">
    <source>
        <dbReference type="Proteomes" id="UP000003412"/>
    </source>
</evidence>
<evidence type="ECO:0000313" key="2">
    <source>
        <dbReference type="EMBL" id="EFR88690.1"/>
    </source>
</evidence>
<dbReference type="EMBL" id="ADXF01000364">
    <property type="protein sequence ID" value="EFR88690.1"/>
    <property type="molecule type" value="Genomic_DNA"/>
</dbReference>
<accession>A0ABP2K0L8</accession>
<keyword evidence="1" id="KW-0472">Membrane</keyword>
<keyword evidence="3" id="KW-1185">Reference proteome</keyword>
<sequence>MTIILKIETDVAASASITLTNHLILASIILMLIILIIA</sequence>
<keyword evidence="1" id="KW-0812">Transmembrane</keyword>
<name>A0ABP2K0L8_9LIST</name>
<comment type="caution">
    <text evidence="2">The sequence shown here is derived from an EMBL/GenBank/DDBJ whole genome shotgun (WGS) entry which is preliminary data.</text>
</comment>
<keyword evidence="1" id="KW-1133">Transmembrane helix</keyword>